<dbReference type="AlphaFoldDB" id="A0A9W6N143"/>
<dbReference type="Gene3D" id="3.30.70.120">
    <property type="match status" value="1"/>
</dbReference>
<dbReference type="EMBL" id="BSFJ01000033">
    <property type="protein sequence ID" value="GLK73735.1"/>
    <property type="molecule type" value="Genomic_DNA"/>
</dbReference>
<reference evidence="2" key="1">
    <citation type="journal article" date="2014" name="Int. J. Syst. Evol. Microbiol.">
        <title>Complete genome sequence of Corynebacterium casei LMG S-19264T (=DSM 44701T), isolated from a smear-ripened cheese.</title>
        <authorList>
            <consortium name="US DOE Joint Genome Institute (JGI-PGF)"/>
            <person name="Walter F."/>
            <person name="Albersmeier A."/>
            <person name="Kalinowski J."/>
            <person name="Ruckert C."/>
        </authorList>
    </citation>
    <scope>NUCLEOTIDE SEQUENCE</scope>
    <source>
        <strain evidence="2">VKM B-2484</strain>
    </source>
</reference>
<gene>
    <name evidence="2" type="ORF">GCM10017643_38530</name>
</gene>
<dbReference type="SUPFAM" id="SSF54913">
    <property type="entry name" value="GlnB-like"/>
    <property type="match status" value="1"/>
</dbReference>
<name>A0A9W6N143_9HYPH</name>
<dbReference type="Proteomes" id="UP001143370">
    <property type="component" value="Unassembled WGS sequence"/>
</dbReference>
<evidence type="ECO:0000313" key="2">
    <source>
        <dbReference type="EMBL" id="GLK73735.1"/>
    </source>
</evidence>
<reference evidence="2" key="2">
    <citation type="submission" date="2023-01" db="EMBL/GenBank/DDBJ databases">
        <authorList>
            <person name="Sun Q."/>
            <person name="Evtushenko L."/>
        </authorList>
    </citation>
    <scope>NUCLEOTIDE SEQUENCE</scope>
    <source>
        <strain evidence="2">VKM B-2484</strain>
    </source>
</reference>
<dbReference type="InterPro" id="IPR011322">
    <property type="entry name" value="N-reg_PII-like_a/b"/>
</dbReference>
<organism evidence="2 3">
    <name type="scientific">Ancylobacter dichloromethanicus</name>
    <dbReference type="NCBI Taxonomy" id="518825"/>
    <lineage>
        <taxon>Bacteria</taxon>
        <taxon>Pseudomonadati</taxon>
        <taxon>Pseudomonadota</taxon>
        <taxon>Alphaproteobacteria</taxon>
        <taxon>Hyphomicrobiales</taxon>
        <taxon>Xanthobacteraceae</taxon>
        <taxon>Ancylobacter</taxon>
    </lineage>
</organism>
<dbReference type="InterPro" id="IPR003793">
    <property type="entry name" value="UPF0166"/>
</dbReference>
<protein>
    <submittedName>
        <fullName evidence="2">Uncharacterized protein</fullName>
    </submittedName>
</protein>
<keyword evidence="3" id="KW-1185">Reference proteome</keyword>
<comment type="similarity">
    <text evidence="1">Belongs to the UPF0166 family.</text>
</comment>
<comment type="caution">
    <text evidence="2">The sequence shown here is derived from an EMBL/GenBank/DDBJ whole genome shotgun (WGS) entry which is preliminary data.</text>
</comment>
<dbReference type="Pfam" id="PF02641">
    <property type="entry name" value="DUF190"/>
    <property type="match status" value="1"/>
</dbReference>
<sequence>MVLPEARYGHHSASAAILQAAHDLHLSQPIVTGVTRGYRRLIARFLGIEDATPVTVEVIDSRDKLEALARKVRCMLPAAMISWEAIEQWVPLEVIE</sequence>
<evidence type="ECO:0000256" key="1">
    <source>
        <dbReference type="ARBA" id="ARBA00010554"/>
    </source>
</evidence>
<proteinExistence type="inferred from homology"/>
<accession>A0A9W6N143</accession>
<dbReference type="InterPro" id="IPR015867">
    <property type="entry name" value="N-reg_PII/ATP_PRibTrfase_C"/>
</dbReference>
<evidence type="ECO:0000313" key="3">
    <source>
        <dbReference type="Proteomes" id="UP001143370"/>
    </source>
</evidence>